<proteinExistence type="predicted"/>
<dbReference type="AlphaFoldDB" id="A0A167VER3"/>
<dbReference type="Proteomes" id="UP000076532">
    <property type="component" value="Unassembled WGS sequence"/>
</dbReference>
<reference evidence="2 3" key="1">
    <citation type="journal article" date="2016" name="Mol. Biol. Evol.">
        <title>Comparative Genomics of Early-Diverging Mushroom-Forming Fungi Provides Insights into the Origins of Lignocellulose Decay Capabilities.</title>
        <authorList>
            <person name="Nagy L.G."/>
            <person name="Riley R."/>
            <person name="Tritt A."/>
            <person name="Adam C."/>
            <person name="Daum C."/>
            <person name="Floudas D."/>
            <person name="Sun H."/>
            <person name="Yadav J.S."/>
            <person name="Pangilinan J."/>
            <person name="Larsson K.H."/>
            <person name="Matsuura K."/>
            <person name="Barry K."/>
            <person name="Labutti K."/>
            <person name="Kuo R."/>
            <person name="Ohm R.A."/>
            <person name="Bhattacharya S.S."/>
            <person name="Shirouzu T."/>
            <person name="Yoshinaga Y."/>
            <person name="Martin F.M."/>
            <person name="Grigoriev I.V."/>
            <person name="Hibbett D.S."/>
        </authorList>
    </citation>
    <scope>NUCLEOTIDE SEQUENCE [LARGE SCALE GENOMIC DNA]</scope>
    <source>
        <strain evidence="2 3">CBS 109695</strain>
    </source>
</reference>
<organism evidence="2 3">
    <name type="scientific">Athelia psychrophila</name>
    <dbReference type="NCBI Taxonomy" id="1759441"/>
    <lineage>
        <taxon>Eukaryota</taxon>
        <taxon>Fungi</taxon>
        <taxon>Dikarya</taxon>
        <taxon>Basidiomycota</taxon>
        <taxon>Agaricomycotina</taxon>
        <taxon>Agaricomycetes</taxon>
        <taxon>Agaricomycetidae</taxon>
        <taxon>Atheliales</taxon>
        <taxon>Atheliaceae</taxon>
        <taxon>Athelia</taxon>
    </lineage>
</organism>
<protein>
    <submittedName>
        <fullName evidence="2">Uncharacterized protein</fullName>
    </submittedName>
</protein>
<evidence type="ECO:0000313" key="3">
    <source>
        <dbReference type="Proteomes" id="UP000076532"/>
    </source>
</evidence>
<evidence type="ECO:0000256" key="1">
    <source>
        <dbReference type="SAM" id="MobiDB-lite"/>
    </source>
</evidence>
<keyword evidence="3" id="KW-1185">Reference proteome</keyword>
<dbReference type="Gene3D" id="3.40.50.720">
    <property type="entry name" value="NAD(P)-binding Rossmann-like Domain"/>
    <property type="match status" value="1"/>
</dbReference>
<dbReference type="STRING" id="436010.A0A167VER3"/>
<name>A0A167VER3_9AGAM</name>
<feature type="region of interest" description="Disordered" evidence="1">
    <location>
        <begin position="49"/>
        <end position="79"/>
    </location>
</feature>
<accession>A0A167VER3</accession>
<evidence type="ECO:0000313" key="2">
    <source>
        <dbReference type="EMBL" id="KZP04935.1"/>
    </source>
</evidence>
<dbReference type="OrthoDB" id="429813at2759"/>
<sequence length="100" mass="11263">MRLAIIPFEEWFDLLEQRSGRANVEEMAKTPSVKVLELFRGMTIADAAARKSGRTDSESGITSCVTHKSQAASPTMVQAQPIDQEDARRWISYWISKGYL</sequence>
<feature type="compositionally biased region" description="Polar residues" evidence="1">
    <location>
        <begin position="58"/>
        <end position="78"/>
    </location>
</feature>
<gene>
    <name evidence="2" type="ORF">FIBSPDRAFT_967710</name>
</gene>
<dbReference type="EMBL" id="KV417877">
    <property type="protein sequence ID" value="KZP04935.1"/>
    <property type="molecule type" value="Genomic_DNA"/>
</dbReference>